<dbReference type="InterPro" id="IPR050491">
    <property type="entry name" value="AmpC-like"/>
</dbReference>
<organism evidence="2 3">
    <name type="scientific">Demequina litorisediminis</name>
    <dbReference type="NCBI Taxonomy" id="1849022"/>
    <lineage>
        <taxon>Bacteria</taxon>
        <taxon>Bacillati</taxon>
        <taxon>Actinomycetota</taxon>
        <taxon>Actinomycetes</taxon>
        <taxon>Micrococcales</taxon>
        <taxon>Demequinaceae</taxon>
        <taxon>Demequina</taxon>
    </lineage>
</organism>
<name>A0ABQ6IA32_9MICO</name>
<dbReference type="Proteomes" id="UP001157125">
    <property type="component" value="Unassembled WGS sequence"/>
</dbReference>
<dbReference type="InterPro" id="IPR012338">
    <property type="entry name" value="Beta-lactam/transpept-like"/>
</dbReference>
<comment type="caution">
    <text evidence="2">The sequence shown here is derived from an EMBL/GenBank/DDBJ whole genome shotgun (WGS) entry which is preliminary data.</text>
</comment>
<evidence type="ECO:0000313" key="3">
    <source>
        <dbReference type="Proteomes" id="UP001157125"/>
    </source>
</evidence>
<dbReference type="PANTHER" id="PTHR46825">
    <property type="entry name" value="D-ALANYL-D-ALANINE-CARBOXYPEPTIDASE/ENDOPEPTIDASE AMPH"/>
    <property type="match status" value="1"/>
</dbReference>
<evidence type="ECO:0000259" key="1">
    <source>
        <dbReference type="Pfam" id="PF00144"/>
    </source>
</evidence>
<protein>
    <submittedName>
        <fullName evidence="2">Serine hydrolase</fullName>
    </submittedName>
</protein>
<proteinExistence type="predicted"/>
<dbReference type="PANTHER" id="PTHR46825:SF8">
    <property type="entry name" value="BETA-LACTAMASE-RELATED"/>
    <property type="match status" value="1"/>
</dbReference>
<gene>
    <name evidence="2" type="ORF">GCM10025876_08790</name>
</gene>
<dbReference type="Pfam" id="PF00144">
    <property type="entry name" value="Beta-lactamase"/>
    <property type="match status" value="1"/>
</dbReference>
<sequence length="364" mass="37525">MADAARARAAIASVTMEAELDALQGLLPRRHRIVLTAVARHDESASRAIGCEDTAAAEMGSVSKGLTGMLFADALARGEVRLDTRLGDLLDLGEAPAAAVTLGALAAHRSGLPRLGQPVDGPSLLARTWAMWRRGENPYGEDLAGLLEQARAATLGKQRFEYSNLGFSLLGHAVAAGIGQPYGDALRERVLTPLGMTGAYVAGDESELSAQALRGVSKRGLPHQAWVGEGVAPAGGIRATAADLEALVGALARVGTAEAGIVPGGLPVDPLDAPPGAAPWVGALVPHEAVRRRAMPGTRIGYAWMTSAARGRHVTWHNGQTGGFAAFVGVDRAASVAVGIVSACASGIDHQGFVMLEKLRDGVN</sequence>
<dbReference type="EMBL" id="BSUN01000001">
    <property type="protein sequence ID" value="GMA34675.1"/>
    <property type="molecule type" value="Genomic_DNA"/>
</dbReference>
<keyword evidence="3" id="KW-1185">Reference proteome</keyword>
<dbReference type="SUPFAM" id="SSF56601">
    <property type="entry name" value="beta-lactamase/transpeptidase-like"/>
    <property type="match status" value="1"/>
</dbReference>
<dbReference type="Gene3D" id="3.40.710.10">
    <property type="entry name" value="DD-peptidase/beta-lactamase superfamily"/>
    <property type="match status" value="1"/>
</dbReference>
<dbReference type="GO" id="GO:0016787">
    <property type="term" value="F:hydrolase activity"/>
    <property type="evidence" value="ECO:0007669"/>
    <property type="project" value="UniProtKB-KW"/>
</dbReference>
<reference evidence="3" key="1">
    <citation type="journal article" date="2019" name="Int. J. Syst. Evol. Microbiol.">
        <title>The Global Catalogue of Microorganisms (GCM) 10K type strain sequencing project: providing services to taxonomists for standard genome sequencing and annotation.</title>
        <authorList>
            <consortium name="The Broad Institute Genomics Platform"/>
            <consortium name="The Broad Institute Genome Sequencing Center for Infectious Disease"/>
            <person name="Wu L."/>
            <person name="Ma J."/>
        </authorList>
    </citation>
    <scope>NUCLEOTIDE SEQUENCE [LARGE SCALE GENOMIC DNA]</scope>
    <source>
        <strain evidence="3">NBRC 112299</strain>
    </source>
</reference>
<dbReference type="InterPro" id="IPR001466">
    <property type="entry name" value="Beta-lactam-related"/>
</dbReference>
<evidence type="ECO:0000313" key="2">
    <source>
        <dbReference type="EMBL" id="GMA34675.1"/>
    </source>
</evidence>
<accession>A0ABQ6IA32</accession>
<keyword evidence="2" id="KW-0378">Hydrolase</keyword>
<feature type="domain" description="Beta-lactamase-related" evidence="1">
    <location>
        <begin position="50"/>
        <end position="343"/>
    </location>
</feature>